<protein>
    <submittedName>
        <fullName evidence="1">Uncharacterized protein</fullName>
    </submittedName>
</protein>
<accession>A0ACB9B682</accession>
<evidence type="ECO:0000313" key="2">
    <source>
        <dbReference type="Proteomes" id="UP001056120"/>
    </source>
</evidence>
<proteinExistence type="predicted"/>
<reference evidence="1 2" key="2">
    <citation type="journal article" date="2022" name="Mol. Ecol. Resour.">
        <title>The genomes of chicory, endive, great burdock and yacon provide insights into Asteraceae paleo-polyploidization history and plant inulin production.</title>
        <authorList>
            <person name="Fan W."/>
            <person name="Wang S."/>
            <person name="Wang H."/>
            <person name="Wang A."/>
            <person name="Jiang F."/>
            <person name="Liu H."/>
            <person name="Zhao H."/>
            <person name="Xu D."/>
            <person name="Zhang Y."/>
        </authorList>
    </citation>
    <scope>NUCLEOTIDE SEQUENCE [LARGE SCALE GENOMIC DNA]</scope>
    <source>
        <strain evidence="2">cv. Yunnan</strain>
        <tissue evidence="1">Leaves</tissue>
    </source>
</reference>
<reference evidence="2" key="1">
    <citation type="journal article" date="2022" name="Mol. Ecol. Resour.">
        <title>The genomes of chicory, endive, great burdock and yacon provide insights into Asteraceae palaeo-polyploidization history and plant inulin production.</title>
        <authorList>
            <person name="Fan W."/>
            <person name="Wang S."/>
            <person name="Wang H."/>
            <person name="Wang A."/>
            <person name="Jiang F."/>
            <person name="Liu H."/>
            <person name="Zhao H."/>
            <person name="Xu D."/>
            <person name="Zhang Y."/>
        </authorList>
    </citation>
    <scope>NUCLEOTIDE SEQUENCE [LARGE SCALE GENOMIC DNA]</scope>
    <source>
        <strain evidence="2">cv. Yunnan</strain>
    </source>
</reference>
<evidence type="ECO:0000313" key="1">
    <source>
        <dbReference type="EMBL" id="KAI3717582.1"/>
    </source>
</evidence>
<gene>
    <name evidence="1" type="ORF">L1987_69294</name>
</gene>
<comment type="caution">
    <text evidence="1">The sequence shown here is derived from an EMBL/GenBank/DDBJ whole genome shotgun (WGS) entry which is preliminary data.</text>
</comment>
<organism evidence="1 2">
    <name type="scientific">Smallanthus sonchifolius</name>
    <dbReference type="NCBI Taxonomy" id="185202"/>
    <lineage>
        <taxon>Eukaryota</taxon>
        <taxon>Viridiplantae</taxon>
        <taxon>Streptophyta</taxon>
        <taxon>Embryophyta</taxon>
        <taxon>Tracheophyta</taxon>
        <taxon>Spermatophyta</taxon>
        <taxon>Magnoliopsida</taxon>
        <taxon>eudicotyledons</taxon>
        <taxon>Gunneridae</taxon>
        <taxon>Pentapetalae</taxon>
        <taxon>asterids</taxon>
        <taxon>campanulids</taxon>
        <taxon>Asterales</taxon>
        <taxon>Asteraceae</taxon>
        <taxon>Asteroideae</taxon>
        <taxon>Heliantheae alliance</taxon>
        <taxon>Millerieae</taxon>
        <taxon>Smallanthus</taxon>
    </lineage>
</organism>
<name>A0ACB9B682_9ASTR</name>
<keyword evidence="2" id="KW-1185">Reference proteome</keyword>
<dbReference type="EMBL" id="CM042040">
    <property type="protein sequence ID" value="KAI3717582.1"/>
    <property type="molecule type" value="Genomic_DNA"/>
</dbReference>
<sequence>MNRRSKPLLRPACLPSVQGIDDRRNKMESTMKKKDGSSPCRLASNNQIASHCEISRSRPQKHKSSPPPLLRSRHESRTAVPSERSTVTARCRRRRLPVEIGISAGISYRTVYEDDCVGGVGVGVVPETKVGFSIPVRFVGGGDGEEVYFVKYIYSKLETRNPRRPRAACSPFYILEERY</sequence>
<dbReference type="Proteomes" id="UP001056120">
    <property type="component" value="Linkage Group LG23"/>
</dbReference>